<evidence type="ECO:0000313" key="2">
    <source>
        <dbReference type="Proteomes" id="UP000836402"/>
    </source>
</evidence>
<comment type="caution">
    <text evidence="1">The sequence shown here is derived from an EMBL/GenBank/DDBJ whole genome shotgun (WGS) entry which is preliminary data.</text>
</comment>
<name>A0ABN7IU60_9BASI</name>
<feature type="non-terminal residue" evidence="1">
    <location>
        <position position="1"/>
    </location>
</feature>
<dbReference type="Gene3D" id="3.40.50.1820">
    <property type="entry name" value="alpha/beta hydrolase"/>
    <property type="match status" value="1"/>
</dbReference>
<organism evidence="1 2">
    <name type="scientific">Tilletia caries</name>
    <name type="common">wheat bunt fungus</name>
    <dbReference type="NCBI Taxonomy" id="13290"/>
    <lineage>
        <taxon>Eukaryota</taxon>
        <taxon>Fungi</taxon>
        <taxon>Dikarya</taxon>
        <taxon>Basidiomycota</taxon>
        <taxon>Ustilaginomycotina</taxon>
        <taxon>Exobasidiomycetes</taxon>
        <taxon>Tilletiales</taxon>
        <taxon>Tilletiaceae</taxon>
        <taxon>Tilletia</taxon>
    </lineage>
</organism>
<accession>A0ABN7IU60</accession>
<reference evidence="1" key="1">
    <citation type="submission" date="2020-10" db="EMBL/GenBank/DDBJ databases">
        <authorList>
            <person name="Sedaghatjoo S."/>
        </authorList>
    </citation>
    <scope>NUCLEOTIDE SEQUENCE</scope>
    <source>
        <strain evidence="1">AZH3</strain>
    </source>
</reference>
<keyword evidence="2" id="KW-1185">Reference proteome</keyword>
<evidence type="ECO:0000313" key="1">
    <source>
        <dbReference type="EMBL" id="CAD6916294.1"/>
    </source>
</evidence>
<dbReference type="SUPFAM" id="SSF53474">
    <property type="entry name" value="alpha/beta-Hydrolases"/>
    <property type="match status" value="1"/>
</dbReference>
<evidence type="ECO:0008006" key="3">
    <source>
        <dbReference type="Google" id="ProtNLM"/>
    </source>
</evidence>
<gene>
    <name evidence="1" type="ORF">JKIAZH3_G8568</name>
</gene>
<proteinExistence type="predicted"/>
<dbReference type="Proteomes" id="UP000836402">
    <property type="component" value="Unassembled WGS sequence"/>
</dbReference>
<dbReference type="EMBL" id="CAJHJG010001979">
    <property type="protein sequence ID" value="CAD6916294.1"/>
    <property type="molecule type" value="Genomic_DNA"/>
</dbReference>
<sequence>HAPEPIHKPAPASSHPALRPFHPHIFLTPASSSPGAQQSIPTSNLLLLLPGLGDSPASYTSLATSLQRTLPQTCILILRPPQPIPLLADPENEDVDQAPHAWWDAFDLLTGDFLPPQAQNPGRCLAQLGALLDYLTAPVAGDNDNKGCGWPPHSVHLFGYGQGGTAAMEAAISWVRSRRAASNTNSSPSNDSHELGSVVSVCGPLLSSPGSLSAPRPISVPVLSFLRHPNADQNSAQAKSERSRLLAAFKPVSDAQQVVVVLRGNEDAMLKGKDEFDRLMKFWSSVAQWRNRSSWEYKDEGVYRVG</sequence>
<dbReference type="InterPro" id="IPR029058">
    <property type="entry name" value="AB_hydrolase_fold"/>
</dbReference>
<protein>
    <recommendedName>
        <fullName evidence="3">Phospholipase/carboxylesterase/thioesterase domain-containing protein</fullName>
    </recommendedName>
</protein>